<comment type="caution">
    <text evidence="2">The sequence shown here is derived from an EMBL/GenBank/DDBJ whole genome shotgun (WGS) entry which is preliminary data.</text>
</comment>
<protein>
    <submittedName>
        <fullName evidence="2">Uncharacterized protein</fullName>
    </submittedName>
</protein>
<reference evidence="2 3" key="1">
    <citation type="journal article" date="2020" name="Nature">
        <title>Six reference-quality genomes reveal evolution of bat adaptations.</title>
        <authorList>
            <person name="Jebb D."/>
            <person name="Huang Z."/>
            <person name="Pippel M."/>
            <person name="Hughes G.M."/>
            <person name="Lavrichenko K."/>
            <person name="Devanna P."/>
            <person name="Winkler S."/>
            <person name="Jermiin L.S."/>
            <person name="Skirmuntt E.C."/>
            <person name="Katzourakis A."/>
            <person name="Burkitt-Gray L."/>
            <person name="Ray D.A."/>
            <person name="Sullivan K.A.M."/>
            <person name="Roscito J.G."/>
            <person name="Kirilenko B.M."/>
            <person name="Davalos L.M."/>
            <person name="Corthals A.P."/>
            <person name="Power M.L."/>
            <person name="Jones G."/>
            <person name="Ransome R.D."/>
            <person name="Dechmann D.K.N."/>
            <person name="Locatelli A.G."/>
            <person name="Puechmaille S.J."/>
            <person name="Fedrigo O."/>
            <person name="Jarvis E.D."/>
            <person name="Hiller M."/>
            <person name="Vernes S.C."/>
            <person name="Myers E.W."/>
            <person name="Teeling E.C."/>
        </authorList>
    </citation>
    <scope>NUCLEOTIDE SEQUENCE [LARGE SCALE GENOMIC DNA]</scope>
    <source>
        <strain evidence="2">MMyoMyo1</strain>
        <tissue evidence="2">Flight muscle</tissue>
    </source>
</reference>
<evidence type="ECO:0000313" key="3">
    <source>
        <dbReference type="Proteomes" id="UP000527355"/>
    </source>
</evidence>
<keyword evidence="3" id="KW-1185">Reference proteome</keyword>
<dbReference type="AlphaFoldDB" id="A0A7J7QVV3"/>
<sequence length="178" mass="18581">MCTRVGGEWGVSLSPAYALSQSRSPRGVSDSGLRPTGSGPKPAVGHPSCCCGGGRGPATAAPFTSLESGFWPSGAPTEHTDHRGAAPALSVCPLVVGARHSNQLFLSICILAFYYIGLEARCTKICTRVGLSVRPVPSRSLGPLRGPFPWLLAPVFLWRPEPRPSLFAGRGRCGGRGA</sequence>
<accession>A0A7J7QVV3</accession>
<dbReference type="Proteomes" id="UP000527355">
    <property type="component" value="Unassembled WGS sequence"/>
</dbReference>
<gene>
    <name evidence="2" type="ORF">mMyoMyo1_011296</name>
</gene>
<proteinExistence type="predicted"/>
<dbReference type="EMBL" id="JABWUV010000049">
    <property type="protein sequence ID" value="KAF6268031.1"/>
    <property type="molecule type" value="Genomic_DNA"/>
</dbReference>
<feature type="region of interest" description="Disordered" evidence="1">
    <location>
        <begin position="21"/>
        <end position="43"/>
    </location>
</feature>
<name>A0A7J7QVV3_MYOMY</name>
<evidence type="ECO:0000256" key="1">
    <source>
        <dbReference type="SAM" id="MobiDB-lite"/>
    </source>
</evidence>
<organism evidence="2 3">
    <name type="scientific">Myotis myotis</name>
    <name type="common">Greater mouse-eared bat</name>
    <name type="synonym">Vespertilio myotis</name>
    <dbReference type="NCBI Taxonomy" id="51298"/>
    <lineage>
        <taxon>Eukaryota</taxon>
        <taxon>Metazoa</taxon>
        <taxon>Chordata</taxon>
        <taxon>Craniata</taxon>
        <taxon>Vertebrata</taxon>
        <taxon>Euteleostomi</taxon>
        <taxon>Mammalia</taxon>
        <taxon>Eutheria</taxon>
        <taxon>Laurasiatheria</taxon>
        <taxon>Chiroptera</taxon>
        <taxon>Yangochiroptera</taxon>
        <taxon>Vespertilionidae</taxon>
        <taxon>Myotis</taxon>
    </lineage>
</organism>
<evidence type="ECO:0000313" key="2">
    <source>
        <dbReference type="EMBL" id="KAF6268031.1"/>
    </source>
</evidence>